<dbReference type="Proteomes" id="UP000233458">
    <property type="component" value="Chromosome"/>
</dbReference>
<keyword evidence="3" id="KW-1185">Reference proteome</keyword>
<dbReference type="EMBL" id="CP024199">
    <property type="protein sequence ID" value="AUG51508.1"/>
    <property type="molecule type" value="Genomic_DNA"/>
</dbReference>
<keyword evidence="2" id="KW-0614">Plasmid</keyword>
<proteinExistence type="predicted"/>
<geneLocation type="plasmid" evidence="3">
    <name>pcsc3h3</name>
</geneLocation>
<protein>
    <submittedName>
        <fullName evidence="1">Uncharacterized protein</fullName>
    </submittedName>
</protein>
<dbReference type="EMBL" id="CP024200">
    <property type="protein sequence ID" value="AUG55914.1"/>
    <property type="molecule type" value="Genomic_DNA"/>
</dbReference>
<reference evidence="1 3" key="1">
    <citation type="submission" date="2017-10" db="EMBL/GenBank/DDBJ databases">
        <title>Biodiversity and function of Thalassospira species in the particle-attached aromatic-hydrocarbon-degrading consortia from the surface seawater of the China South Sea.</title>
        <authorList>
            <person name="Dong C."/>
            <person name="Liu R."/>
            <person name="Shao Z."/>
        </authorList>
    </citation>
    <scope>NUCLEOTIDE SEQUENCE [LARGE SCALE GENOMIC DNA]</scope>
    <source>
        <strain evidence="1 3">CSC3H3</strain>
        <plasmid evidence="2">pCSC3H3</plasmid>
        <plasmid evidence="3">pcsc3h3</plasmid>
    </source>
</reference>
<evidence type="ECO:0000313" key="2">
    <source>
        <dbReference type="EMBL" id="AUG55914.1"/>
    </source>
</evidence>
<gene>
    <name evidence="1" type="ORF">CSC3H3_01375</name>
    <name evidence="2" type="ORF">CSC3H3_24180</name>
</gene>
<name>A0ABN5F9W9_9PROT</name>
<evidence type="ECO:0000313" key="3">
    <source>
        <dbReference type="Proteomes" id="UP000233458"/>
    </source>
</evidence>
<sequence length="164" mass="18381">MLCLPFSSTAHAACNKCAKQSEFFDFAYAKKTWTDLQTRDQLEAEWARVGTQYEAAQKKGVFDGTREEVLARIEQLPNAKEVMQGHDLDLAYNGVWVPAVEIQPGRAYGSFNNAAGNVAPKSLTCSATIKRNIFTHNCFDLPDWRTDELVAADTKKFQGIQRTK</sequence>
<accession>A0ABN5F9W9</accession>
<evidence type="ECO:0000313" key="1">
    <source>
        <dbReference type="EMBL" id="AUG51508.1"/>
    </source>
</evidence>
<geneLocation type="plasmid" evidence="2">
    <name>pCSC3H3</name>
</geneLocation>
<dbReference type="Proteomes" id="UP000233458">
    <property type="component" value="Plasmid pCSC3H3"/>
</dbReference>
<organism evidence="1 3">
    <name type="scientific">Thalassospira marina</name>
    <dbReference type="NCBI Taxonomy" id="2048283"/>
    <lineage>
        <taxon>Bacteria</taxon>
        <taxon>Pseudomonadati</taxon>
        <taxon>Pseudomonadota</taxon>
        <taxon>Alphaproteobacteria</taxon>
        <taxon>Rhodospirillales</taxon>
        <taxon>Thalassospiraceae</taxon>
        <taxon>Thalassospira</taxon>
    </lineage>
</organism>